<feature type="compositionally biased region" description="Basic and acidic residues" evidence="1">
    <location>
        <begin position="293"/>
        <end position="304"/>
    </location>
</feature>
<feature type="compositionally biased region" description="Polar residues" evidence="1">
    <location>
        <begin position="337"/>
        <end position="355"/>
    </location>
</feature>
<keyword evidence="13" id="KW-1185">Reference proteome</keyword>
<feature type="compositionally biased region" description="Low complexity" evidence="1">
    <location>
        <begin position="305"/>
        <end position="316"/>
    </location>
</feature>
<evidence type="ECO:0000313" key="7">
    <source>
        <dbReference type="EMBL" id="CAF4144112.1"/>
    </source>
</evidence>
<accession>A0A818ENS9</accession>
<dbReference type="Proteomes" id="UP000663825">
    <property type="component" value="Unassembled WGS sequence"/>
</dbReference>
<evidence type="ECO:0000313" key="4">
    <source>
        <dbReference type="EMBL" id="CAF3466052.1"/>
    </source>
</evidence>
<evidence type="ECO:0000256" key="1">
    <source>
        <dbReference type="SAM" id="MobiDB-lite"/>
    </source>
</evidence>
<dbReference type="EMBL" id="CAJOBP010000222">
    <property type="protein sequence ID" value="CAF4144112.1"/>
    <property type="molecule type" value="Genomic_DNA"/>
</dbReference>
<proteinExistence type="predicted"/>
<comment type="caution">
    <text evidence="3">The sequence shown here is derived from an EMBL/GenBank/DDBJ whole genome shotgun (WGS) entry which is preliminary data.</text>
</comment>
<dbReference type="EMBL" id="CAJOBO010000508">
    <property type="protein sequence ID" value="CAF4237135.1"/>
    <property type="molecule type" value="Genomic_DNA"/>
</dbReference>
<dbReference type="Proteomes" id="UP000663851">
    <property type="component" value="Unassembled WGS sequence"/>
</dbReference>
<feature type="region of interest" description="Disordered" evidence="1">
    <location>
        <begin position="293"/>
        <end position="355"/>
    </location>
</feature>
<feature type="region of interest" description="Disordered" evidence="1">
    <location>
        <begin position="663"/>
        <end position="689"/>
    </location>
</feature>
<evidence type="ECO:0000313" key="12">
    <source>
        <dbReference type="Proteomes" id="UP000663825"/>
    </source>
</evidence>
<evidence type="ECO:0008006" key="14">
    <source>
        <dbReference type="Google" id="ProtNLM"/>
    </source>
</evidence>
<gene>
    <name evidence="4" type="ORF">FME351_LOCUS14466</name>
    <name evidence="5" type="ORF">GRG538_LOCUS18624</name>
    <name evidence="8" type="ORF">HFQ381_LOCUS9607</name>
    <name evidence="6" type="ORF">KIK155_LOCUS20517</name>
    <name evidence="2" type="ORF">LUA448_LOCUS3486</name>
    <name evidence="10" type="ORF">QYT958_LOCUS3454</name>
    <name evidence="3" type="ORF">TIS948_LOCUS32688</name>
    <name evidence="11" type="ORF">TOA249_LOCUS19010</name>
    <name evidence="9" type="ORF">TSG867_LOCUS9445</name>
    <name evidence="7" type="ORF">UJA718_LOCUS3072</name>
</gene>
<dbReference type="Proteomes" id="UP000663872">
    <property type="component" value="Unassembled WGS sequence"/>
</dbReference>
<evidence type="ECO:0000313" key="11">
    <source>
        <dbReference type="EMBL" id="CAF4732753.1"/>
    </source>
</evidence>
<dbReference type="Proteomes" id="UP000663848">
    <property type="component" value="Unassembled WGS sequence"/>
</dbReference>
<dbReference type="Proteomes" id="UP000663873">
    <property type="component" value="Unassembled WGS sequence"/>
</dbReference>
<dbReference type="EMBL" id="CAJOBS010001460">
    <property type="protein sequence ID" value="CAF4732753.1"/>
    <property type="molecule type" value="Genomic_DNA"/>
</dbReference>
<dbReference type="Proteomes" id="UP000663833">
    <property type="component" value="Unassembled WGS sequence"/>
</dbReference>
<name>A0A818ENS9_9BILA</name>
<reference evidence="3" key="1">
    <citation type="submission" date="2021-02" db="EMBL/GenBank/DDBJ databases">
        <authorList>
            <person name="Nowell W R."/>
        </authorList>
    </citation>
    <scope>NUCLEOTIDE SEQUENCE</scope>
</reference>
<feature type="region of interest" description="Disordered" evidence="1">
    <location>
        <begin position="578"/>
        <end position="609"/>
    </location>
</feature>
<dbReference type="EMBL" id="CAJNYU010001785">
    <property type="protein sequence ID" value="CAF3466052.1"/>
    <property type="molecule type" value="Genomic_DNA"/>
</dbReference>
<dbReference type="OrthoDB" id="10007483at2759"/>
<evidence type="ECO:0000313" key="9">
    <source>
        <dbReference type="EMBL" id="CAF4349566.1"/>
    </source>
</evidence>
<evidence type="ECO:0000313" key="13">
    <source>
        <dbReference type="Proteomes" id="UP000663873"/>
    </source>
</evidence>
<protein>
    <recommendedName>
        <fullName evidence="14">PID domain-containing protein</fullName>
    </recommendedName>
</protein>
<organism evidence="3 12">
    <name type="scientific">Rotaria socialis</name>
    <dbReference type="NCBI Taxonomy" id="392032"/>
    <lineage>
        <taxon>Eukaryota</taxon>
        <taxon>Metazoa</taxon>
        <taxon>Spiralia</taxon>
        <taxon>Gnathifera</taxon>
        <taxon>Rotifera</taxon>
        <taxon>Eurotatoria</taxon>
        <taxon>Bdelloidea</taxon>
        <taxon>Philodinida</taxon>
        <taxon>Philodinidae</taxon>
        <taxon>Rotaria</taxon>
    </lineage>
</organism>
<feature type="region of interest" description="Disordered" evidence="1">
    <location>
        <begin position="481"/>
        <end position="502"/>
    </location>
</feature>
<dbReference type="Proteomes" id="UP000663869">
    <property type="component" value="Unassembled WGS sequence"/>
</dbReference>
<dbReference type="PANTHER" id="PTHR21219:SF4">
    <property type="entry name" value="PID DOMAIN-CONTAINING PROTEIN"/>
    <property type="match status" value="1"/>
</dbReference>
<dbReference type="Proteomes" id="UP000663838">
    <property type="component" value="Unassembled WGS sequence"/>
</dbReference>
<dbReference type="EMBL" id="CAJNYD010000173">
    <property type="protein sequence ID" value="CAF3225853.1"/>
    <property type="molecule type" value="Genomic_DNA"/>
</dbReference>
<dbReference type="EMBL" id="CAJNXB010005998">
    <property type="protein sequence ID" value="CAF3461679.1"/>
    <property type="molecule type" value="Genomic_DNA"/>
</dbReference>
<dbReference type="AlphaFoldDB" id="A0A818ENS9"/>
<evidence type="ECO:0000313" key="3">
    <source>
        <dbReference type="EMBL" id="CAF3461679.1"/>
    </source>
</evidence>
<dbReference type="EMBL" id="CAJNYV010003620">
    <property type="protein sequence ID" value="CAF3592552.1"/>
    <property type="molecule type" value="Genomic_DNA"/>
</dbReference>
<evidence type="ECO:0000313" key="6">
    <source>
        <dbReference type="EMBL" id="CAF3592552.1"/>
    </source>
</evidence>
<dbReference type="EMBL" id="CAJNYT010003017">
    <property type="protein sequence ID" value="CAF3518735.1"/>
    <property type="molecule type" value="Genomic_DNA"/>
</dbReference>
<dbReference type="Proteomes" id="UP000663862">
    <property type="component" value="Unassembled WGS sequence"/>
</dbReference>
<evidence type="ECO:0000313" key="5">
    <source>
        <dbReference type="EMBL" id="CAF3518735.1"/>
    </source>
</evidence>
<dbReference type="EMBL" id="CAJOBR010000245">
    <property type="protein sequence ID" value="CAF4486029.1"/>
    <property type="molecule type" value="Genomic_DNA"/>
</dbReference>
<dbReference type="Proteomes" id="UP000663865">
    <property type="component" value="Unassembled WGS sequence"/>
</dbReference>
<evidence type="ECO:0000313" key="2">
    <source>
        <dbReference type="EMBL" id="CAF3225853.1"/>
    </source>
</evidence>
<dbReference type="EMBL" id="CAJOBQ010000413">
    <property type="protein sequence ID" value="CAF4349566.1"/>
    <property type="molecule type" value="Genomic_DNA"/>
</dbReference>
<feature type="compositionally biased region" description="Polar residues" evidence="1">
    <location>
        <begin position="579"/>
        <end position="593"/>
    </location>
</feature>
<evidence type="ECO:0000313" key="10">
    <source>
        <dbReference type="EMBL" id="CAF4486029.1"/>
    </source>
</evidence>
<dbReference type="PANTHER" id="PTHR21219">
    <property type="entry name" value="FI19613P1"/>
    <property type="match status" value="1"/>
</dbReference>
<evidence type="ECO:0000313" key="8">
    <source>
        <dbReference type="EMBL" id="CAF4237135.1"/>
    </source>
</evidence>
<sequence>MSKKAAMTSPDQLPIIPEAQVIEPIVQCGVLYLGTALPSPGRRGLDSVQEPFAHRYPVDGTNTVRGIDAVLSIYENGMQLAFARQPHTVIFFPISSLLYCASLRFSIVESDQISPIDWRFITLDTTVKIQSNHPPLFCAVVQRTQIVPGDECHCFITKSDDAALALVRTISEVYATLKNNVKPFKSPIFYQLDRYGRKVTETTGIIYISPDNDDEARSKKITDRNSSKHSTDRNCLLDPSSYGYFYRTNASSIEKWELWGDADVSESRPRPPASPFGLHHGLYHDDLTQEVHHHLSHMDDEDRSTSSSCSSSSSASDQYDRHRPSSKQQQSKHETDPFNTLVPQSQTSSFDPSLTPQYNVQFNTIQKPPIVIEKVIPNNRMMTIPQQVPNYGFQQAEQTQNYGFQQAEQTQNYGFQQVEQVPTYVFQQPQQVFNPSVPIQKPDTDYASMCDTYYINERGEKITSEGNRILFMDVIQANPTDNDLVPKSNETSKVRPRRHRRHRHRFSHIPVLDAQAVESIISEKKAKQQQRKTTGADEKYLTTSDMLEMVDEYFGEYKGRKRKSKNHPVQTKFDHLELSNIQDYQDSNSSNNDTYRRRRRSHTTLTAGPSINYVERQPPMKHASEQAWIEHQQQSNFPPLNNEQVNEYVTNIYGTSEQVSQSVKSPAPSINNREAQASHNNTRPVTPTNEEFISPFRYMQSSVNPLLMREYHRALSGVQ</sequence>